<evidence type="ECO:0000313" key="3">
    <source>
        <dbReference type="Proteomes" id="UP000664779"/>
    </source>
</evidence>
<sequence length="488" mass="52167">MPSSEIHPLDLAATDLSRKIHLSDISCVEVMQAALERIASVNPAHNALVSLRTPEELLREAQGLDNELAAGTSRGWLHGMPLAIKDLSQAKGLPCTWGSLIYKDHVSEQDDPHVARIRAAGAILIGKTNTPEMGLGSHTTNKVFGPARNAFDTSRSAGGSSGGAAVALSLGLVPVADGSDMMGSLRNPAAFNGIYGFRPSYGRIASPGSADLYFSQLASTGSMGRTVRDMAALYETMAGYDGFDPLALDDELPASDFQPSLGDGVTIGWMGDLGGYLPMENGVLETCSCSLEIMRGMGCAVEDVVPDFDFADLWFSWTTLRSFSTHFNLGPLSADPEKRQLLGAQALWEVENRSKLSVDDLERATRIRSRWFEYLARLYEKFDYLVLPSAQVFAFDVDTAWPTEIAGRTMDTYHRWMEVVIGPSLAGLPVAALPSGLGSNGLPHGVQLIGKARSDRSTLAFAAAYERAILAAGVPGVQGKVPLSGGAR</sequence>
<evidence type="ECO:0000313" key="2">
    <source>
        <dbReference type="EMBL" id="MBO0346892.1"/>
    </source>
</evidence>
<proteinExistence type="predicted"/>
<dbReference type="Proteomes" id="UP000664779">
    <property type="component" value="Unassembled WGS sequence"/>
</dbReference>
<keyword evidence="3" id="KW-1185">Reference proteome</keyword>
<gene>
    <name evidence="2" type="ORF">J0X15_16815</name>
</gene>
<dbReference type="NCBIfam" id="NF005686">
    <property type="entry name" value="PRK07486.1"/>
    <property type="match status" value="1"/>
</dbReference>
<organism evidence="2 3">
    <name type="scientific">Roseibium limicola</name>
    <dbReference type="NCBI Taxonomy" id="2816037"/>
    <lineage>
        <taxon>Bacteria</taxon>
        <taxon>Pseudomonadati</taxon>
        <taxon>Pseudomonadota</taxon>
        <taxon>Alphaproteobacteria</taxon>
        <taxon>Hyphomicrobiales</taxon>
        <taxon>Stappiaceae</taxon>
        <taxon>Roseibium</taxon>
    </lineage>
</organism>
<reference evidence="2" key="1">
    <citation type="submission" date="2021-03" db="EMBL/GenBank/DDBJ databases">
        <title>Roseibium sp. CAU 1637 isolated from Incheon.</title>
        <authorList>
            <person name="Kim W."/>
        </authorList>
    </citation>
    <scope>NUCLEOTIDE SEQUENCE</scope>
    <source>
        <strain evidence="2">CAU 1637</strain>
    </source>
</reference>
<dbReference type="InterPro" id="IPR000120">
    <property type="entry name" value="Amidase"/>
</dbReference>
<dbReference type="InterPro" id="IPR023631">
    <property type="entry name" value="Amidase_dom"/>
</dbReference>
<dbReference type="SUPFAM" id="SSF75304">
    <property type="entry name" value="Amidase signature (AS) enzymes"/>
    <property type="match status" value="1"/>
</dbReference>
<dbReference type="EMBL" id="JAFLNF010000008">
    <property type="protein sequence ID" value="MBO0346892.1"/>
    <property type="molecule type" value="Genomic_DNA"/>
</dbReference>
<dbReference type="AlphaFoldDB" id="A0A939ERR4"/>
<name>A0A939ERR4_9HYPH</name>
<evidence type="ECO:0000259" key="1">
    <source>
        <dbReference type="Pfam" id="PF01425"/>
    </source>
</evidence>
<dbReference type="RefSeq" id="WP_206943222.1">
    <property type="nucleotide sequence ID" value="NZ_JAFLNF010000008.1"/>
</dbReference>
<keyword evidence="2" id="KW-0378">Hydrolase</keyword>
<feature type="domain" description="Amidase" evidence="1">
    <location>
        <begin position="29"/>
        <end position="459"/>
    </location>
</feature>
<protein>
    <submittedName>
        <fullName evidence="2">Amidase</fullName>
        <ecNumber evidence="2">3.5.1.4</ecNumber>
    </submittedName>
</protein>
<dbReference type="PANTHER" id="PTHR11895">
    <property type="entry name" value="TRANSAMIDASE"/>
    <property type="match status" value="1"/>
</dbReference>
<dbReference type="Pfam" id="PF01425">
    <property type="entry name" value="Amidase"/>
    <property type="match status" value="1"/>
</dbReference>
<dbReference type="GO" id="GO:0004040">
    <property type="term" value="F:amidase activity"/>
    <property type="evidence" value="ECO:0007669"/>
    <property type="project" value="UniProtKB-EC"/>
</dbReference>
<accession>A0A939ERR4</accession>
<dbReference type="Gene3D" id="3.90.1300.10">
    <property type="entry name" value="Amidase signature (AS) domain"/>
    <property type="match status" value="1"/>
</dbReference>
<dbReference type="PANTHER" id="PTHR11895:SF76">
    <property type="entry name" value="INDOLEACETAMIDE HYDROLASE"/>
    <property type="match status" value="1"/>
</dbReference>
<dbReference type="EC" id="3.5.1.4" evidence="2"/>
<dbReference type="InterPro" id="IPR036928">
    <property type="entry name" value="AS_sf"/>
</dbReference>
<comment type="caution">
    <text evidence="2">The sequence shown here is derived from an EMBL/GenBank/DDBJ whole genome shotgun (WGS) entry which is preliminary data.</text>
</comment>